<evidence type="ECO:0000313" key="3">
    <source>
        <dbReference type="Proteomes" id="UP000274504"/>
    </source>
</evidence>
<name>A0A158QFD5_HYMDI</name>
<sequence length="317" mass="35440">MVRSENGGLLNVIFKTKGPSTRQFELAPSADLDFFKNLLTFEPQSLSLLEAIPEEIGGGQKGVKHSHDNPNLEAIPFWLTIFTFLLLNILILITLIRNCYLRGLVNEEEVEEEVNFEKVSGKRNQALRKTLIGTAIFFTLGLICLVILYFSSMSLVIGTLGSNPQDPTTGSDSMPFALFDALKMAYRHADSFFQKGVKSGNDFIQKDMRIILKSINSISDKKKLDIKFKGMFDRAVLSTKSWFAQQAKVYLGELIKKVIPCGEAHKAFYVATEATCGENGLLHRVTALIYIVGINFFCLTLLALIFLLLNTLNIIKK</sequence>
<feature type="transmembrane region" description="Helical" evidence="1">
    <location>
        <begin position="130"/>
        <end position="150"/>
    </location>
</feature>
<reference evidence="2 3" key="2">
    <citation type="submission" date="2018-11" db="EMBL/GenBank/DDBJ databases">
        <authorList>
            <consortium name="Pathogen Informatics"/>
        </authorList>
    </citation>
    <scope>NUCLEOTIDE SEQUENCE [LARGE SCALE GENOMIC DNA]</scope>
</reference>
<evidence type="ECO:0000313" key="2">
    <source>
        <dbReference type="EMBL" id="VDL61001.1"/>
    </source>
</evidence>
<protein>
    <submittedName>
        <fullName evidence="2 4">Uncharacterized protein</fullName>
    </submittedName>
</protein>
<reference evidence="4" key="1">
    <citation type="submission" date="2016-04" db="UniProtKB">
        <authorList>
            <consortium name="WormBaseParasite"/>
        </authorList>
    </citation>
    <scope>IDENTIFICATION</scope>
</reference>
<dbReference type="WBParaSite" id="HDID_0000868501-mRNA-1">
    <property type="protein sequence ID" value="HDID_0000868501-mRNA-1"/>
    <property type="gene ID" value="HDID_0000868501"/>
</dbReference>
<proteinExistence type="predicted"/>
<dbReference type="OrthoDB" id="6274206at2759"/>
<dbReference type="Proteomes" id="UP000274504">
    <property type="component" value="Unassembled WGS sequence"/>
</dbReference>
<evidence type="ECO:0000313" key="4">
    <source>
        <dbReference type="WBParaSite" id="HDID_0000868501-mRNA-1"/>
    </source>
</evidence>
<feature type="transmembrane region" description="Helical" evidence="1">
    <location>
        <begin position="287"/>
        <end position="309"/>
    </location>
</feature>
<keyword evidence="1" id="KW-1133">Transmembrane helix</keyword>
<keyword evidence="1" id="KW-0472">Membrane</keyword>
<feature type="transmembrane region" description="Helical" evidence="1">
    <location>
        <begin position="75"/>
        <end position="96"/>
    </location>
</feature>
<accession>A0A158QFD5</accession>
<dbReference type="AlphaFoldDB" id="A0A158QFD5"/>
<keyword evidence="1" id="KW-0812">Transmembrane</keyword>
<gene>
    <name evidence="2" type="ORF">HDID_LOCUS8683</name>
</gene>
<dbReference type="EMBL" id="UYSG01011124">
    <property type="protein sequence ID" value="VDL61001.1"/>
    <property type="molecule type" value="Genomic_DNA"/>
</dbReference>
<evidence type="ECO:0000256" key="1">
    <source>
        <dbReference type="SAM" id="Phobius"/>
    </source>
</evidence>
<organism evidence="4">
    <name type="scientific">Hymenolepis diminuta</name>
    <name type="common">Rat tapeworm</name>
    <dbReference type="NCBI Taxonomy" id="6216"/>
    <lineage>
        <taxon>Eukaryota</taxon>
        <taxon>Metazoa</taxon>
        <taxon>Spiralia</taxon>
        <taxon>Lophotrochozoa</taxon>
        <taxon>Platyhelminthes</taxon>
        <taxon>Cestoda</taxon>
        <taxon>Eucestoda</taxon>
        <taxon>Cyclophyllidea</taxon>
        <taxon>Hymenolepididae</taxon>
        <taxon>Hymenolepis</taxon>
    </lineage>
</organism>